<accession>A0A9P4GLK7</accession>
<keyword evidence="2" id="KW-1185">Reference proteome</keyword>
<dbReference type="GeneID" id="63850053"/>
<dbReference type="OrthoDB" id="3786918at2759"/>
<dbReference type="AlphaFoldDB" id="A0A9P4GLK7"/>
<dbReference type="RefSeq" id="XP_040789848.1">
    <property type="nucleotide sequence ID" value="XM_040932802.1"/>
</dbReference>
<organism evidence="1 2">
    <name type="scientific">Cucurbitaria berberidis CBS 394.84</name>
    <dbReference type="NCBI Taxonomy" id="1168544"/>
    <lineage>
        <taxon>Eukaryota</taxon>
        <taxon>Fungi</taxon>
        <taxon>Dikarya</taxon>
        <taxon>Ascomycota</taxon>
        <taxon>Pezizomycotina</taxon>
        <taxon>Dothideomycetes</taxon>
        <taxon>Pleosporomycetidae</taxon>
        <taxon>Pleosporales</taxon>
        <taxon>Pleosporineae</taxon>
        <taxon>Cucurbitariaceae</taxon>
        <taxon>Cucurbitaria</taxon>
    </lineage>
</organism>
<protein>
    <recommendedName>
        <fullName evidence="3">F-box domain-containing protein</fullName>
    </recommendedName>
</protein>
<name>A0A9P4GLK7_9PLEO</name>
<evidence type="ECO:0000313" key="1">
    <source>
        <dbReference type="EMBL" id="KAF1847285.1"/>
    </source>
</evidence>
<proteinExistence type="predicted"/>
<comment type="caution">
    <text evidence="1">The sequence shown here is derived from an EMBL/GenBank/DDBJ whole genome shotgun (WGS) entry which is preliminary data.</text>
</comment>
<evidence type="ECO:0000313" key="2">
    <source>
        <dbReference type="Proteomes" id="UP000800039"/>
    </source>
</evidence>
<gene>
    <name evidence="1" type="ORF">K460DRAFT_363379</name>
</gene>
<dbReference type="Proteomes" id="UP000800039">
    <property type="component" value="Unassembled WGS sequence"/>
</dbReference>
<sequence length="260" mass="30420">MTEVAPGTTYFSLPTELRLEIAAYALEQSPDTGLIGKTNQRVPPRRPWIRGLCLCRNYKAAPNLTIRLVCRQFRDDFTSLAFQKTMFTLALDPDEVIADQSDELLRNVRKLSIQCDCALITSWREFPFNRECMKLDELTIGMRDSPNGTELVTLLRRLKNVRVLRFILHRELTWMHLSAYNSLFGAILKEDHYQRYDAPNAPNVEATWWQCTFNRRQKSFTLVAQTPKPVMNEGDYMLLMKPLVYQVMKNAEYIFYLYEN</sequence>
<dbReference type="EMBL" id="ML976615">
    <property type="protein sequence ID" value="KAF1847285.1"/>
    <property type="molecule type" value="Genomic_DNA"/>
</dbReference>
<reference evidence="1" key="1">
    <citation type="submission" date="2020-01" db="EMBL/GenBank/DDBJ databases">
        <authorList>
            <consortium name="DOE Joint Genome Institute"/>
            <person name="Haridas S."/>
            <person name="Albert R."/>
            <person name="Binder M."/>
            <person name="Bloem J."/>
            <person name="Labutti K."/>
            <person name="Salamov A."/>
            <person name="Andreopoulos B."/>
            <person name="Baker S.E."/>
            <person name="Barry K."/>
            <person name="Bills G."/>
            <person name="Bluhm B.H."/>
            <person name="Cannon C."/>
            <person name="Castanera R."/>
            <person name="Culley D.E."/>
            <person name="Daum C."/>
            <person name="Ezra D."/>
            <person name="Gonzalez J.B."/>
            <person name="Henrissat B."/>
            <person name="Kuo A."/>
            <person name="Liang C."/>
            <person name="Lipzen A."/>
            <person name="Lutzoni F."/>
            <person name="Magnuson J."/>
            <person name="Mondo S."/>
            <person name="Nolan M."/>
            <person name="Ohm R."/>
            <person name="Pangilinan J."/>
            <person name="Park H.-J."/>
            <person name="Ramirez L."/>
            <person name="Alfaro M."/>
            <person name="Sun H."/>
            <person name="Tritt A."/>
            <person name="Yoshinaga Y."/>
            <person name="Zwiers L.-H."/>
            <person name="Turgeon B.G."/>
            <person name="Goodwin S.B."/>
            <person name="Spatafora J.W."/>
            <person name="Crous P.W."/>
            <person name="Grigoriev I.V."/>
        </authorList>
    </citation>
    <scope>NUCLEOTIDE SEQUENCE</scope>
    <source>
        <strain evidence="1">CBS 394.84</strain>
    </source>
</reference>
<evidence type="ECO:0008006" key="3">
    <source>
        <dbReference type="Google" id="ProtNLM"/>
    </source>
</evidence>